<keyword evidence="3" id="KW-0012">Acyltransferase</keyword>
<feature type="transmembrane region" description="Helical" evidence="1">
    <location>
        <begin position="21"/>
        <end position="38"/>
    </location>
</feature>
<dbReference type="EMBL" id="JAGIYY010000010">
    <property type="protein sequence ID" value="MBP0440957.1"/>
    <property type="molecule type" value="Genomic_DNA"/>
</dbReference>
<feature type="transmembrane region" description="Helical" evidence="1">
    <location>
        <begin position="320"/>
        <end position="338"/>
    </location>
</feature>
<name>A0A8J7R3C5_9HYPH</name>
<dbReference type="GO" id="GO:0016020">
    <property type="term" value="C:membrane"/>
    <property type="evidence" value="ECO:0007669"/>
    <property type="project" value="TreeGrafter"/>
</dbReference>
<dbReference type="GO" id="GO:0016747">
    <property type="term" value="F:acyltransferase activity, transferring groups other than amino-acyl groups"/>
    <property type="evidence" value="ECO:0007669"/>
    <property type="project" value="InterPro"/>
</dbReference>
<feature type="transmembrane region" description="Helical" evidence="1">
    <location>
        <begin position="58"/>
        <end position="80"/>
    </location>
</feature>
<sequence length="367" mass="40091">MTRHPTAEPLASTSGRLAALDLLRLVAALGVVAFHYLFRGSAGEPFLDAGYPELAPFALYGYLGVSLFFAISGFVIAWSAEGRDWIGFATSRFTRLYPGFLIGMTASFLVLFAVGDSRLPVTPEQWAANLVILSPALGQPFVDGVYWSIVLELVFYGWVTLALATGQFQKRPLVLVAGWLLLAAVNEFVIDHPVLRMVFITEYAGWFAGGIVSYQILAKRSPPSASRWLLAGAFLLALATSFRGRSWMLEHYGTALTETQLSLGVVAAFALFLLAVTLGRRVPASKTTLLLGGLTYPLYLLHQNIGYLGLNALTPSMGRWQAVLLVTAAMLTASLLFWKYGETPLRHWLQGRLARLAASGFLRLSPR</sequence>
<dbReference type="GO" id="GO:0009103">
    <property type="term" value="P:lipopolysaccharide biosynthetic process"/>
    <property type="evidence" value="ECO:0007669"/>
    <property type="project" value="TreeGrafter"/>
</dbReference>
<keyword evidence="4" id="KW-1185">Reference proteome</keyword>
<keyword evidence="1" id="KW-0472">Membrane</keyword>
<evidence type="ECO:0000313" key="3">
    <source>
        <dbReference type="EMBL" id="MBP0440957.1"/>
    </source>
</evidence>
<feature type="transmembrane region" description="Helical" evidence="1">
    <location>
        <begin position="96"/>
        <end position="114"/>
    </location>
</feature>
<feature type="transmembrane region" description="Helical" evidence="1">
    <location>
        <begin position="260"/>
        <end position="277"/>
    </location>
</feature>
<evidence type="ECO:0000313" key="4">
    <source>
        <dbReference type="Proteomes" id="UP000666240"/>
    </source>
</evidence>
<evidence type="ECO:0000256" key="1">
    <source>
        <dbReference type="SAM" id="Phobius"/>
    </source>
</evidence>
<feature type="transmembrane region" description="Helical" evidence="1">
    <location>
        <begin position="173"/>
        <end position="190"/>
    </location>
</feature>
<dbReference type="RefSeq" id="WP_209336985.1">
    <property type="nucleotide sequence ID" value="NZ_JAGIYY010000010.1"/>
</dbReference>
<feature type="transmembrane region" description="Helical" evidence="1">
    <location>
        <begin position="229"/>
        <end position="248"/>
    </location>
</feature>
<feature type="transmembrane region" description="Helical" evidence="1">
    <location>
        <begin position="145"/>
        <end position="166"/>
    </location>
</feature>
<dbReference type="AlphaFoldDB" id="A0A8J7R3C5"/>
<accession>A0A8J7R3C5</accession>
<dbReference type="InterPro" id="IPR002656">
    <property type="entry name" value="Acyl_transf_3_dom"/>
</dbReference>
<dbReference type="Proteomes" id="UP000666240">
    <property type="component" value="Unassembled WGS sequence"/>
</dbReference>
<organism evidence="3 4">
    <name type="scientific">Tianweitania sediminis</name>
    <dbReference type="NCBI Taxonomy" id="1502156"/>
    <lineage>
        <taxon>Bacteria</taxon>
        <taxon>Pseudomonadati</taxon>
        <taxon>Pseudomonadota</taxon>
        <taxon>Alphaproteobacteria</taxon>
        <taxon>Hyphomicrobiales</taxon>
        <taxon>Phyllobacteriaceae</taxon>
        <taxon>Tianweitania</taxon>
    </lineage>
</organism>
<dbReference type="PANTHER" id="PTHR23028">
    <property type="entry name" value="ACETYLTRANSFERASE"/>
    <property type="match status" value="1"/>
</dbReference>
<feature type="transmembrane region" description="Helical" evidence="1">
    <location>
        <begin position="196"/>
        <end position="217"/>
    </location>
</feature>
<keyword evidence="1" id="KW-0812">Transmembrane</keyword>
<reference evidence="3" key="1">
    <citation type="submission" date="2021-03" db="EMBL/GenBank/DDBJ databases">
        <title>Genome sequencing and assembly of Tianweitania sediminis.</title>
        <authorList>
            <person name="Chhetri G."/>
        </authorList>
    </citation>
    <scope>NUCLEOTIDE SEQUENCE</scope>
    <source>
        <strain evidence="3">Z8</strain>
    </source>
</reference>
<feature type="transmembrane region" description="Helical" evidence="1">
    <location>
        <begin position="289"/>
        <end position="308"/>
    </location>
</feature>
<protein>
    <submittedName>
        <fullName evidence="3">Acyltransferase</fullName>
    </submittedName>
</protein>
<evidence type="ECO:0000259" key="2">
    <source>
        <dbReference type="Pfam" id="PF01757"/>
    </source>
</evidence>
<dbReference type="PANTHER" id="PTHR23028:SF53">
    <property type="entry name" value="ACYL_TRANSF_3 DOMAIN-CONTAINING PROTEIN"/>
    <property type="match status" value="1"/>
</dbReference>
<keyword evidence="3" id="KW-0808">Transferase</keyword>
<feature type="domain" description="Acyltransferase 3" evidence="2">
    <location>
        <begin position="18"/>
        <end position="338"/>
    </location>
</feature>
<comment type="caution">
    <text evidence="3">The sequence shown here is derived from an EMBL/GenBank/DDBJ whole genome shotgun (WGS) entry which is preliminary data.</text>
</comment>
<dbReference type="InterPro" id="IPR050879">
    <property type="entry name" value="Acyltransferase_3"/>
</dbReference>
<keyword evidence="1" id="KW-1133">Transmembrane helix</keyword>
<dbReference type="Pfam" id="PF01757">
    <property type="entry name" value="Acyl_transf_3"/>
    <property type="match status" value="1"/>
</dbReference>
<proteinExistence type="predicted"/>
<gene>
    <name evidence="3" type="ORF">J5Y06_20105</name>
</gene>